<dbReference type="VEuPathDB" id="FungiDB:ASPGLDRAFT_54702"/>
<keyword evidence="4" id="KW-1185">Reference proteome</keyword>
<evidence type="ECO:0000256" key="1">
    <source>
        <dbReference type="SAM" id="MobiDB-lite"/>
    </source>
</evidence>
<evidence type="ECO:0000256" key="2">
    <source>
        <dbReference type="SAM" id="SignalP"/>
    </source>
</evidence>
<reference evidence="4" key="1">
    <citation type="journal article" date="2017" name="Genome Biol.">
        <title>Comparative genomics reveals high biological diversity and specific adaptations in the industrially and medically important fungal genus Aspergillus.</title>
        <authorList>
            <person name="de Vries R.P."/>
            <person name="Riley R."/>
            <person name="Wiebenga A."/>
            <person name="Aguilar-Osorio G."/>
            <person name="Amillis S."/>
            <person name="Uchima C.A."/>
            <person name="Anderluh G."/>
            <person name="Asadollahi M."/>
            <person name="Askin M."/>
            <person name="Barry K."/>
            <person name="Battaglia E."/>
            <person name="Bayram O."/>
            <person name="Benocci T."/>
            <person name="Braus-Stromeyer S.A."/>
            <person name="Caldana C."/>
            <person name="Canovas D."/>
            <person name="Cerqueira G.C."/>
            <person name="Chen F."/>
            <person name="Chen W."/>
            <person name="Choi C."/>
            <person name="Clum A."/>
            <person name="Dos Santos R.A."/>
            <person name="Damasio A.R."/>
            <person name="Diallinas G."/>
            <person name="Emri T."/>
            <person name="Fekete E."/>
            <person name="Flipphi M."/>
            <person name="Freyberg S."/>
            <person name="Gallo A."/>
            <person name="Gournas C."/>
            <person name="Habgood R."/>
            <person name="Hainaut M."/>
            <person name="Harispe M.L."/>
            <person name="Henrissat B."/>
            <person name="Hilden K.S."/>
            <person name="Hope R."/>
            <person name="Hossain A."/>
            <person name="Karabika E."/>
            <person name="Karaffa L."/>
            <person name="Karanyi Z."/>
            <person name="Krasevec N."/>
            <person name="Kuo A."/>
            <person name="Kusch H."/>
            <person name="LaButti K."/>
            <person name="Lagendijk E.L."/>
            <person name="Lapidus A."/>
            <person name="Levasseur A."/>
            <person name="Lindquist E."/>
            <person name="Lipzen A."/>
            <person name="Logrieco A.F."/>
            <person name="MacCabe A."/>
            <person name="Maekelae M.R."/>
            <person name="Malavazi I."/>
            <person name="Melin P."/>
            <person name="Meyer V."/>
            <person name="Mielnichuk N."/>
            <person name="Miskei M."/>
            <person name="Molnar A.P."/>
            <person name="Mule G."/>
            <person name="Ngan C.Y."/>
            <person name="Orejas M."/>
            <person name="Orosz E."/>
            <person name="Ouedraogo J.P."/>
            <person name="Overkamp K.M."/>
            <person name="Park H.-S."/>
            <person name="Perrone G."/>
            <person name="Piumi F."/>
            <person name="Punt P.J."/>
            <person name="Ram A.F."/>
            <person name="Ramon A."/>
            <person name="Rauscher S."/>
            <person name="Record E."/>
            <person name="Riano-Pachon D.M."/>
            <person name="Robert V."/>
            <person name="Roehrig J."/>
            <person name="Ruller R."/>
            <person name="Salamov A."/>
            <person name="Salih N.S."/>
            <person name="Samson R.A."/>
            <person name="Sandor E."/>
            <person name="Sanguinetti M."/>
            <person name="Schuetze T."/>
            <person name="Sepcic K."/>
            <person name="Shelest E."/>
            <person name="Sherlock G."/>
            <person name="Sophianopoulou V."/>
            <person name="Squina F.M."/>
            <person name="Sun H."/>
            <person name="Susca A."/>
            <person name="Todd R.B."/>
            <person name="Tsang A."/>
            <person name="Unkles S.E."/>
            <person name="van de Wiele N."/>
            <person name="van Rossen-Uffink D."/>
            <person name="Oliveira J.V."/>
            <person name="Vesth T.C."/>
            <person name="Visser J."/>
            <person name="Yu J.-H."/>
            <person name="Zhou M."/>
            <person name="Andersen M.R."/>
            <person name="Archer D.B."/>
            <person name="Baker S.E."/>
            <person name="Benoit I."/>
            <person name="Brakhage A.A."/>
            <person name="Braus G.H."/>
            <person name="Fischer R."/>
            <person name="Frisvad J.C."/>
            <person name="Goldman G.H."/>
            <person name="Houbraken J."/>
            <person name="Oakley B."/>
            <person name="Pocsi I."/>
            <person name="Scazzocchio C."/>
            <person name="Seiboth B."/>
            <person name="vanKuyk P.A."/>
            <person name="Wortman J."/>
            <person name="Dyer P.S."/>
            <person name="Grigoriev I.V."/>
        </authorList>
    </citation>
    <scope>NUCLEOTIDE SEQUENCE [LARGE SCALE GENOMIC DNA]</scope>
    <source>
        <strain evidence="4">CBS 516.65</strain>
    </source>
</reference>
<evidence type="ECO:0000313" key="3">
    <source>
        <dbReference type="EMBL" id="OJJ88707.1"/>
    </source>
</evidence>
<feature type="compositionally biased region" description="Basic residues" evidence="1">
    <location>
        <begin position="122"/>
        <end position="132"/>
    </location>
</feature>
<dbReference type="SUPFAM" id="SSF100895">
    <property type="entry name" value="Kazal-type serine protease inhibitors"/>
    <property type="match status" value="1"/>
</dbReference>
<gene>
    <name evidence="3" type="ORF">ASPGLDRAFT_54702</name>
</gene>
<keyword evidence="2" id="KW-0732">Signal</keyword>
<accession>A0A1L9VXV7</accession>
<feature type="region of interest" description="Disordered" evidence="1">
    <location>
        <begin position="84"/>
        <end position="147"/>
    </location>
</feature>
<name>A0A1L9VXV7_ASPGL</name>
<sequence>MQLILATLLLPLSLTLPVPLSKEAPTAEESIIPPNSCLGVCAKLSSPVCGRNADGVLTTFNNACLLRKANCDGLSLVQVPLEECSDTQVTRNNDPDDEEEDGDGDNALETADHPFRPPKGYPGKKKGHKKGNKKDNSKGKKKGKKVW</sequence>
<dbReference type="EMBL" id="KV878889">
    <property type="protein sequence ID" value="OJJ88707.1"/>
    <property type="molecule type" value="Genomic_DNA"/>
</dbReference>
<dbReference type="GeneID" id="34464357"/>
<feature type="signal peptide" evidence="2">
    <location>
        <begin position="1"/>
        <end position="17"/>
    </location>
</feature>
<dbReference type="Proteomes" id="UP000184300">
    <property type="component" value="Unassembled WGS sequence"/>
</dbReference>
<evidence type="ECO:0008006" key="5">
    <source>
        <dbReference type="Google" id="ProtNLM"/>
    </source>
</evidence>
<dbReference type="Gene3D" id="3.30.60.30">
    <property type="match status" value="1"/>
</dbReference>
<feature type="chain" id="PRO_5012408816" description="Kazal-like domain-containing protein" evidence="2">
    <location>
        <begin position="18"/>
        <end position="147"/>
    </location>
</feature>
<dbReference type="CDD" id="cd00104">
    <property type="entry name" value="KAZAL_FS"/>
    <property type="match status" value="1"/>
</dbReference>
<protein>
    <recommendedName>
        <fullName evidence="5">Kazal-like domain-containing protein</fullName>
    </recommendedName>
</protein>
<dbReference type="InterPro" id="IPR036058">
    <property type="entry name" value="Kazal_dom_sf"/>
</dbReference>
<organism evidence="3 4">
    <name type="scientific">Aspergillus glaucus CBS 516.65</name>
    <dbReference type="NCBI Taxonomy" id="1160497"/>
    <lineage>
        <taxon>Eukaryota</taxon>
        <taxon>Fungi</taxon>
        <taxon>Dikarya</taxon>
        <taxon>Ascomycota</taxon>
        <taxon>Pezizomycotina</taxon>
        <taxon>Eurotiomycetes</taxon>
        <taxon>Eurotiomycetidae</taxon>
        <taxon>Eurotiales</taxon>
        <taxon>Aspergillaceae</taxon>
        <taxon>Aspergillus</taxon>
        <taxon>Aspergillus subgen. Aspergillus</taxon>
    </lineage>
</organism>
<dbReference type="RefSeq" id="XP_022405383.1">
    <property type="nucleotide sequence ID" value="XM_022548096.1"/>
</dbReference>
<proteinExistence type="predicted"/>
<feature type="compositionally biased region" description="Acidic residues" evidence="1">
    <location>
        <begin position="95"/>
        <end position="106"/>
    </location>
</feature>
<dbReference type="AlphaFoldDB" id="A0A1L9VXV7"/>
<evidence type="ECO:0000313" key="4">
    <source>
        <dbReference type="Proteomes" id="UP000184300"/>
    </source>
</evidence>
<dbReference type="OrthoDB" id="192611at2759"/>